<dbReference type="RefSeq" id="WP_058518699.1">
    <property type="nucleotide sequence ID" value="NZ_CAAAIE010000001.1"/>
</dbReference>
<accession>A0A1E5JL94</accession>
<dbReference type="Gene3D" id="1.10.287.1490">
    <property type="match status" value="1"/>
</dbReference>
<dbReference type="PATRIC" id="fig|45071.6.peg.3219"/>
<evidence type="ECO:0000313" key="3">
    <source>
        <dbReference type="Proteomes" id="UP000095229"/>
    </source>
</evidence>
<proteinExistence type="predicted"/>
<dbReference type="AlphaFoldDB" id="A0A1E5JL94"/>
<keyword evidence="3" id="KW-1185">Reference proteome</keyword>
<organism evidence="2 3">
    <name type="scientific">Legionella parisiensis</name>
    <dbReference type="NCBI Taxonomy" id="45071"/>
    <lineage>
        <taxon>Bacteria</taxon>
        <taxon>Pseudomonadati</taxon>
        <taxon>Pseudomonadota</taxon>
        <taxon>Gammaproteobacteria</taxon>
        <taxon>Legionellales</taxon>
        <taxon>Legionellaceae</taxon>
        <taxon>Legionella</taxon>
    </lineage>
</organism>
<dbReference type="InterPro" id="IPR029063">
    <property type="entry name" value="SAM-dependent_MTases_sf"/>
</dbReference>
<keyword evidence="2" id="KW-0830">Ubiquinone</keyword>
<keyword evidence="2" id="KW-0489">Methyltransferase</keyword>
<dbReference type="Pfam" id="PF13489">
    <property type="entry name" value="Methyltransf_23"/>
    <property type="match status" value="1"/>
</dbReference>
<keyword evidence="2" id="KW-0808">Transferase</keyword>
<dbReference type="Proteomes" id="UP000095229">
    <property type="component" value="Unassembled WGS sequence"/>
</dbReference>
<dbReference type="GO" id="GO:0032259">
    <property type="term" value="P:methylation"/>
    <property type="evidence" value="ECO:0007669"/>
    <property type="project" value="UniProtKB-KW"/>
</dbReference>
<reference evidence="2 3" key="1">
    <citation type="submission" date="2016-02" db="EMBL/GenBank/DDBJ databases">
        <title>Secondary metabolites in Legionella.</title>
        <authorList>
            <person name="Tobias N.J."/>
            <person name="Bode H.B."/>
        </authorList>
    </citation>
    <scope>NUCLEOTIDE SEQUENCE [LARGE SCALE GENOMIC DNA]</scope>
    <source>
        <strain evidence="2 3">DSM 19216</strain>
    </source>
</reference>
<comment type="caution">
    <text evidence="2">The sequence shown here is derived from an EMBL/GenBank/DDBJ whole genome shotgun (WGS) entry which is preliminary data.</text>
</comment>
<dbReference type="GO" id="GO:0008168">
    <property type="term" value="F:methyltransferase activity"/>
    <property type="evidence" value="ECO:0007669"/>
    <property type="project" value="UniProtKB-KW"/>
</dbReference>
<name>A0A1E5JL94_9GAMM</name>
<feature type="coiled-coil region" evidence="1">
    <location>
        <begin position="318"/>
        <end position="366"/>
    </location>
</feature>
<evidence type="ECO:0000256" key="1">
    <source>
        <dbReference type="SAM" id="Coils"/>
    </source>
</evidence>
<sequence>MRTCWCGTTNKLNEFGPDYGFCPECQTLVSQSGLDDEALLVKDDETDFYGKKYWIDHQTQDLEQADIFTRSRGDLIERNLHWMETLLKYQSPPAKVLEIGCCHGSFVALMKQAGYTACGLELSPWVIEFGQHVFDIPILLGPVEQANLEPASFDVIALMDVLEHLPDPEQTMRHCLQLLKPGGCLIIQTPQFQENDVYEDLEATKSPFLQQLKHDEHLYLFSETSIQRLFSKLGANYIAFEPAIFAHYDMFLVVSRQPLNPHSQDEIQKSLLATASGRMTLALLDLRSDFLKCQNSLTEVEADRAERGKHIQLLTTWLNDARQEVEVLQEYKTNADAQINSLSTWLNDARQEVKVLEEYKTNADAQIHSLTTWLNSARQEVGVLEEYKKNADAQIQSLTTWLIEARNEVKVYEEYKANVDAQVHSLTAQLTDAQNLLSLPLIKIALKVINIWNNLFTRIQFSKGIKNEAGE</sequence>
<dbReference type="CDD" id="cd02440">
    <property type="entry name" value="AdoMet_MTases"/>
    <property type="match status" value="1"/>
</dbReference>
<dbReference type="Gene3D" id="3.40.50.150">
    <property type="entry name" value="Vaccinia Virus protein VP39"/>
    <property type="match status" value="1"/>
</dbReference>
<gene>
    <name evidence="2" type="primary">ubiG_3</name>
    <name evidence="2" type="ORF">lpari_03754</name>
</gene>
<protein>
    <submittedName>
        <fullName evidence="2">Ubiquinone biosynthesis O-methyltransferase</fullName>
    </submittedName>
</protein>
<dbReference type="PANTHER" id="PTHR43861">
    <property type="entry name" value="TRANS-ACONITATE 2-METHYLTRANSFERASE-RELATED"/>
    <property type="match status" value="1"/>
</dbReference>
<dbReference type="STRING" id="45071.Lpar_2993"/>
<keyword evidence="1" id="KW-0175">Coiled coil</keyword>
<dbReference type="OrthoDB" id="9760689at2"/>
<dbReference type="SUPFAM" id="SSF53335">
    <property type="entry name" value="S-adenosyl-L-methionine-dependent methyltransferases"/>
    <property type="match status" value="1"/>
</dbReference>
<dbReference type="EMBL" id="LSOG01000104">
    <property type="protein sequence ID" value="OEH45274.1"/>
    <property type="molecule type" value="Genomic_DNA"/>
</dbReference>
<evidence type="ECO:0000313" key="2">
    <source>
        <dbReference type="EMBL" id="OEH45274.1"/>
    </source>
</evidence>
<dbReference type="PANTHER" id="PTHR43861:SF6">
    <property type="entry name" value="METHYLTRANSFERASE TYPE 11"/>
    <property type="match status" value="1"/>
</dbReference>